<sequence length="326" mass="34529">MEILAFGVRRDERPLLEAAFAGRHDIRSLDIPLVAGTVALATGYEAVSTTAGADLGAAVLEALAKGGTRMIAQRSAEFGNIDTGHAERLGLTVARVPAVPPYAVAEFAWTLATAVNRRVVRAVNRTREGDFRLDGLLGRDFHGRTAGVVGTGPTGAAFARIAYGFGMGLLGWDSEGEENPECLRLGMEYADLDRLFREADLISLHVPLLPGTHHLVDAAALAAMKDDAILVNAGGGGLIDTAAMAETVRQRRLDGVGLDIQPVHEGEAGADGALERLMMYPEVLVTPGQAYYTCDALQQIIKATVKNIDDYVAGRTTEATLVAKPN</sequence>
<evidence type="ECO:0000256" key="3">
    <source>
        <dbReference type="RuleBase" id="RU003719"/>
    </source>
</evidence>
<dbReference type="Gene3D" id="3.40.50.720">
    <property type="entry name" value="NAD(P)-binding Rossmann-like Domain"/>
    <property type="match status" value="2"/>
</dbReference>
<accession>A0A4U0T7U7</accession>
<dbReference type="InterPro" id="IPR006139">
    <property type="entry name" value="D-isomer_2_OHA_DH_cat_dom"/>
</dbReference>
<dbReference type="OrthoDB" id="117809at2"/>
<dbReference type="InterPro" id="IPR036291">
    <property type="entry name" value="NAD(P)-bd_dom_sf"/>
</dbReference>
<gene>
    <name evidence="6" type="ORF">FCI23_21170</name>
</gene>
<dbReference type="SUPFAM" id="SSF51735">
    <property type="entry name" value="NAD(P)-binding Rossmann-fold domains"/>
    <property type="match status" value="1"/>
</dbReference>
<dbReference type="AlphaFoldDB" id="A0A4U0T7U7"/>
<reference evidence="6 7" key="1">
    <citation type="submission" date="2019-04" db="EMBL/GenBank/DDBJ databases">
        <title>Streptomyces oryziradicis sp. nov., a novel actinomycete isolated from rhizosphere soil of rice (Oryza sativa L.).</title>
        <authorList>
            <person name="Li C."/>
        </authorList>
    </citation>
    <scope>NUCLEOTIDE SEQUENCE [LARGE SCALE GENOMIC DNA]</scope>
    <source>
        <strain evidence="6 7">NEAU-C40</strain>
    </source>
</reference>
<dbReference type="EMBL" id="SUMC01000020">
    <property type="protein sequence ID" value="TKA09635.1"/>
    <property type="molecule type" value="Genomic_DNA"/>
</dbReference>
<dbReference type="Pfam" id="PF00389">
    <property type="entry name" value="2-Hacid_dh"/>
    <property type="match status" value="1"/>
</dbReference>
<dbReference type="InterPro" id="IPR006140">
    <property type="entry name" value="D-isomer_DH_NAD-bd"/>
</dbReference>
<evidence type="ECO:0000313" key="7">
    <source>
        <dbReference type="Proteomes" id="UP000305778"/>
    </source>
</evidence>
<proteinExistence type="inferred from homology"/>
<protein>
    <submittedName>
        <fullName evidence="6">2-hydroxyacid dehydrogenase</fullName>
    </submittedName>
</protein>
<comment type="similarity">
    <text evidence="1 3">Belongs to the D-isomer specific 2-hydroxyacid dehydrogenase family.</text>
</comment>
<dbReference type="InterPro" id="IPR058205">
    <property type="entry name" value="D-LDH-like"/>
</dbReference>
<keyword evidence="3" id="KW-0560">Oxidoreductase</keyword>
<dbReference type="Proteomes" id="UP000305778">
    <property type="component" value="Unassembled WGS sequence"/>
</dbReference>
<dbReference type="PANTHER" id="PTHR43026">
    <property type="entry name" value="2-HYDROXYACID DEHYDROGENASE HOMOLOG 1-RELATED"/>
    <property type="match status" value="1"/>
</dbReference>
<evidence type="ECO:0000256" key="2">
    <source>
        <dbReference type="ARBA" id="ARBA00023027"/>
    </source>
</evidence>
<evidence type="ECO:0000259" key="4">
    <source>
        <dbReference type="Pfam" id="PF00389"/>
    </source>
</evidence>
<keyword evidence="7" id="KW-1185">Reference proteome</keyword>
<comment type="caution">
    <text evidence="6">The sequence shown here is derived from an EMBL/GenBank/DDBJ whole genome shotgun (WGS) entry which is preliminary data.</text>
</comment>
<dbReference type="Pfam" id="PF02826">
    <property type="entry name" value="2-Hacid_dh_C"/>
    <property type="match status" value="1"/>
</dbReference>
<keyword evidence="2" id="KW-0520">NAD</keyword>
<feature type="domain" description="D-isomer specific 2-hydroxyacid dehydrogenase catalytic" evidence="4">
    <location>
        <begin position="8"/>
        <end position="318"/>
    </location>
</feature>
<dbReference type="PANTHER" id="PTHR43026:SF1">
    <property type="entry name" value="2-HYDROXYACID DEHYDROGENASE HOMOLOG 1-RELATED"/>
    <property type="match status" value="1"/>
</dbReference>
<name>A0A4U0T7U7_9ACTN</name>
<evidence type="ECO:0000259" key="5">
    <source>
        <dbReference type="Pfam" id="PF02826"/>
    </source>
</evidence>
<evidence type="ECO:0000313" key="6">
    <source>
        <dbReference type="EMBL" id="TKA09635.1"/>
    </source>
</evidence>
<dbReference type="RefSeq" id="WP_136725509.1">
    <property type="nucleotide sequence ID" value="NZ_SUMC01000020.1"/>
</dbReference>
<dbReference type="GO" id="GO:0008720">
    <property type="term" value="F:D-lactate dehydrogenase (NAD+) activity"/>
    <property type="evidence" value="ECO:0007669"/>
    <property type="project" value="TreeGrafter"/>
</dbReference>
<organism evidence="6 7">
    <name type="scientific">Actinacidiphila oryziradicis</name>
    <dbReference type="NCBI Taxonomy" id="2571141"/>
    <lineage>
        <taxon>Bacteria</taxon>
        <taxon>Bacillati</taxon>
        <taxon>Actinomycetota</taxon>
        <taxon>Actinomycetes</taxon>
        <taxon>Kitasatosporales</taxon>
        <taxon>Streptomycetaceae</taxon>
        <taxon>Actinacidiphila</taxon>
    </lineage>
</organism>
<evidence type="ECO:0000256" key="1">
    <source>
        <dbReference type="ARBA" id="ARBA00005854"/>
    </source>
</evidence>
<dbReference type="SUPFAM" id="SSF52283">
    <property type="entry name" value="Formate/glycerate dehydrogenase catalytic domain-like"/>
    <property type="match status" value="1"/>
</dbReference>
<feature type="domain" description="D-isomer specific 2-hydroxyacid dehydrogenase NAD-binding" evidence="5">
    <location>
        <begin position="111"/>
        <end position="287"/>
    </location>
</feature>
<dbReference type="GO" id="GO:0051287">
    <property type="term" value="F:NAD binding"/>
    <property type="evidence" value="ECO:0007669"/>
    <property type="project" value="InterPro"/>
</dbReference>